<feature type="transmembrane region" description="Helical" evidence="9">
    <location>
        <begin position="545"/>
        <end position="565"/>
    </location>
</feature>
<feature type="domain" description="EF-hand" evidence="10">
    <location>
        <begin position="309"/>
        <end position="337"/>
    </location>
</feature>
<dbReference type="PROSITE" id="PS50222">
    <property type="entry name" value="EF_HAND_2"/>
    <property type="match status" value="4"/>
</dbReference>
<feature type="domain" description="EF-hand" evidence="10">
    <location>
        <begin position="342"/>
        <end position="377"/>
    </location>
</feature>
<evidence type="ECO:0000256" key="9">
    <source>
        <dbReference type="SAM" id="Phobius"/>
    </source>
</evidence>
<keyword evidence="4 9" id="KW-0812">Transmembrane</keyword>
<evidence type="ECO:0000256" key="2">
    <source>
        <dbReference type="ARBA" id="ARBA00022448"/>
    </source>
</evidence>
<organism evidence="11 12">
    <name type="scientific">Escallonia herrerae</name>
    <dbReference type="NCBI Taxonomy" id="1293975"/>
    <lineage>
        <taxon>Eukaryota</taxon>
        <taxon>Viridiplantae</taxon>
        <taxon>Streptophyta</taxon>
        <taxon>Embryophyta</taxon>
        <taxon>Tracheophyta</taxon>
        <taxon>Spermatophyta</taxon>
        <taxon>Magnoliopsida</taxon>
        <taxon>eudicotyledons</taxon>
        <taxon>Gunneridae</taxon>
        <taxon>Pentapetalae</taxon>
        <taxon>asterids</taxon>
        <taxon>campanulids</taxon>
        <taxon>Escalloniales</taxon>
        <taxon>Escalloniaceae</taxon>
        <taxon>Escallonia</taxon>
    </lineage>
</organism>
<feature type="transmembrane region" description="Helical" evidence="9">
    <location>
        <begin position="491"/>
        <end position="513"/>
    </location>
</feature>
<dbReference type="Pfam" id="PF01699">
    <property type="entry name" value="Na_Ca_ex"/>
    <property type="match status" value="1"/>
</dbReference>
<dbReference type="PANTHER" id="PTHR31503:SF79">
    <property type="entry name" value="CALCIUM-BINDING EF-HAND PROTEIN"/>
    <property type="match status" value="1"/>
</dbReference>
<dbReference type="GO" id="GO:0006874">
    <property type="term" value="P:intracellular calcium ion homeostasis"/>
    <property type="evidence" value="ECO:0007669"/>
    <property type="project" value="TreeGrafter"/>
</dbReference>
<evidence type="ECO:0000256" key="3">
    <source>
        <dbReference type="ARBA" id="ARBA00022449"/>
    </source>
</evidence>
<dbReference type="CDD" id="cd00051">
    <property type="entry name" value="EFh"/>
    <property type="match status" value="1"/>
</dbReference>
<evidence type="ECO:0000256" key="7">
    <source>
        <dbReference type="ARBA" id="ARBA00023065"/>
    </source>
</evidence>
<dbReference type="InterPro" id="IPR004713">
    <property type="entry name" value="CaH_exchang"/>
</dbReference>
<comment type="caution">
    <text evidence="11">The sequence shown here is derived from an EMBL/GenBank/DDBJ whole genome shotgun (WGS) entry which is preliminary data.</text>
</comment>
<accession>A0AA88WYB4</accession>
<keyword evidence="6 9" id="KW-1133">Transmembrane helix</keyword>
<dbReference type="InterPro" id="IPR011992">
    <property type="entry name" value="EF-hand-dom_pair"/>
</dbReference>
<dbReference type="GO" id="GO:0015369">
    <property type="term" value="F:calcium:proton antiporter activity"/>
    <property type="evidence" value="ECO:0007669"/>
    <property type="project" value="TreeGrafter"/>
</dbReference>
<gene>
    <name evidence="11" type="ORF">RJ639_031268</name>
</gene>
<feature type="transmembrane region" description="Helical" evidence="9">
    <location>
        <begin position="99"/>
        <end position="119"/>
    </location>
</feature>
<dbReference type="GO" id="GO:0005509">
    <property type="term" value="F:calcium ion binding"/>
    <property type="evidence" value="ECO:0007669"/>
    <property type="project" value="InterPro"/>
</dbReference>
<keyword evidence="7" id="KW-0406">Ion transport</keyword>
<dbReference type="AlphaFoldDB" id="A0AA88WYB4"/>
<evidence type="ECO:0000259" key="10">
    <source>
        <dbReference type="PROSITE" id="PS50222"/>
    </source>
</evidence>
<evidence type="ECO:0000256" key="8">
    <source>
        <dbReference type="ARBA" id="ARBA00023136"/>
    </source>
</evidence>
<dbReference type="SMART" id="SM00054">
    <property type="entry name" value="EFh"/>
    <property type="match status" value="4"/>
</dbReference>
<keyword evidence="8 9" id="KW-0472">Membrane</keyword>
<evidence type="ECO:0000256" key="1">
    <source>
        <dbReference type="ARBA" id="ARBA00004127"/>
    </source>
</evidence>
<protein>
    <recommendedName>
        <fullName evidence="10">EF-hand domain-containing protein</fullName>
    </recommendedName>
</protein>
<evidence type="ECO:0000313" key="12">
    <source>
        <dbReference type="Proteomes" id="UP001188597"/>
    </source>
</evidence>
<sequence length="572" mass="64573">MFLASGLSNSKELAQEYVLTGVGLLAGSTILVLTVIWGTCVIVGSRDFPSNLASPSPGSNPTQSRIKKLLSPLTDAGIITDMETSYTEKNKETSTTARIMALSVVPFIIILVPKILHLSSSLQRIAVICTLCVSLVFLILYFIYQVFQPWVQERRLEYIKHEHLVVDVLTHVQQQTMGRLLSEDGAPNVPAITRLFHEVDQDGDNYISFSELKELLQEIRFRKSHRDQDEILAEVMKEFDLNCDKKITTDEFVTVLTKWIDDTKRAMDKRYHTVRSLKDLYQFAKIRSILNMYALSWPAHSRMDILDHRFFDTIDLDKDNCISGSELKEMLLDVNFGKIPWDVDEVVVKVMEEFDVNGDQTINEDEFVAGFARWLNTTSNLAPNSGEDEDDMFQKKWEEIDKLVEEKTIGMSIWAWTKALALLVLGVIILAVLAEPLIDSVQNFSSTASVPSFFISFILVPLATNARVAISAIKSARRKKPRTTSLTFSEIYGGVFMNNVLGFSVLLSLVYFRGFSWDFSAEVLVVLMVSATVGLSANFCSTFPVWTSIVAFLLYPLSLLLVYLLDDVCHWS</sequence>
<keyword evidence="12" id="KW-1185">Reference proteome</keyword>
<evidence type="ECO:0000256" key="5">
    <source>
        <dbReference type="ARBA" id="ARBA00022837"/>
    </source>
</evidence>
<reference evidence="11" key="1">
    <citation type="submission" date="2022-12" db="EMBL/GenBank/DDBJ databases">
        <title>Draft genome assemblies for two species of Escallonia (Escalloniales).</title>
        <authorList>
            <person name="Chanderbali A."/>
            <person name="Dervinis C."/>
            <person name="Anghel I."/>
            <person name="Soltis D."/>
            <person name="Soltis P."/>
            <person name="Zapata F."/>
        </authorList>
    </citation>
    <scope>NUCLEOTIDE SEQUENCE</scope>
    <source>
        <strain evidence="11">UCBG64.0493</strain>
        <tissue evidence="11">Leaf</tissue>
    </source>
</reference>
<dbReference type="PANTHER" id="PTHR31503">
    <property type="entry name" value="VACUOLAR CALCIUM ION TRANSPORTER"/>
    <property type="match status" value="1"/>
</dbReference>
<feature type="transmembrane region" description="Helical" evidence="9">
    <location>
        <begin position="17"/>
        <end position="43"/>
    </location>
</feature>
<dbReference type="Pfam" id="PF13499">
    <property type="entry name" value="EF-hand_7"/>
    <property type="match status" value="2"/>
</dbReference>
<dbReference type="InterPro" id="IPR002048">
    <property type="entry name" value="EF_hand_dom"/>
</dbReference>
<name>A0AA88WYB4_9ASTE</name>
<evidence type="ECO:0000256" key="4">
    <source>
        <dbReference type="ARBA" id="ARBA00022692"/>
    </source>
</evidence>
<proteinExistence type="predicted"/>
<dbReference type="EMBL" id="JAVXUP010000151">
    <property type="protein sequence ID" value="KAK3036296.1"/>
    <property type="molecule type" value="Genomic_DNA"/>
</dbReference>
<dbReference type="GO" id="GO:0016020">
    <property type="term" value="C:membrane"/>
    <property type="evidence" value="ECO:0007669"/>
    <property type="project" value="InterPro"/>
</dbReference>
<keyword evidence="2" id="KW-0813">Transport</keyword>
<dbReference type="GO" id="GO:0012505">
    <property type="term" value="C:endomembrane system"/>
    <property type="evidence" value="ECO:0007669"/>
    <property type="project" value="UniProtKB-SubCell"/>
</dbReference>
<keyword evidence="3" id="KW-0050">Antiport</keyword>
<feature type="transmembrane region" description="Helical" evidence="9">
    <location>
        <begin position="125"/>
        <end position="147"/>
    </location>
</feature>
<dbReference type="InterPro" id="IPR004837">
    <property type="entry name" value="NaCa_Exmemb"/>
</dbReference>
<evidence type="ECO:0000256" key="6">
    <source>
        <dbReference type="ARBA" id="ARBA00022989"/>
    </source>
</evidence>
<keyword evidence="5" id="KW-0106">Calcium</keyword>
<feature type="transmembrane region" description="Helical" evidence="9">
    <location>
        <begin position="450"/>
        <end position="470"/>
    </location>
</feature>
<dbReference type="PROSITE" id="PS00018">
    <property type="entry name" value="EF_HAND_1"/>
    <property type="match status" value="4"/>
</dbReference>
<dbReference type="SUPFAM" id="SSF47473">
    <property type="entry name" value="EF-hand"/>
    <property type="match status" value="1"/>
</dbReference>
<dbReference type="InterPro" id="IPR018247">
    <property type="entry name" value="EF_Hand_1_Ca_BS"/>
</dbReference>
<feature type="domain" description="EF-hand" evidence="10">
    <location>
        <begin position="227"/>
        <end position="262"/>
    </location>
</feature>
<feature type="transmembrane region" description="Helical" evidence="9">
    <location>
        <begin position="419"/>
        <end position="438"/>
    </location>
</feature>
<evidence type="ECO:0000313" key="11">
    <source>
        <dbReference type="EMBL" id="KAK3036296.1"/>
    </source>
</evidence>
<dbReference type="Proteomes" id="UP001188597">
    <property type="component" value="Unassembled WGS sequence"/>
</dbReference>
<dbReference type="Gene3D" id="1.10.238.10">
    <property type="entry name" value="EF-hand"/>
    <property type="match status" value="2"/>
</dbReference>
<feature type="domain" description="EF-hand" evidence="10">
    <location>
        <begin position="187"/>
        <end position="222"/>
    </location>
</feature>
<comment type="subcellular location">
    <subcellularLocation>
        <location evidence="1">Endomembrane system</location>
        <topology evidence="1">Multi-pass membrane protein</topology>
    </subcellularLocation>
</comment>